<dbReference type="EMBL" id="BKZV01000001">
    <property type="protein sequence ID" value="GER82263.1"/>
    <property type="molecule type" value="Genomic_DNA"/>
</dbReference>
<accession>A0A5J4K445</accession>
<gene>
    <name evidence="1" type="ORF">KTAU_09010</name>
</gene>
<dbReference type="Proteomes" id="UP000334820">
    <property type="component" value="Unassembled WGS sequence"/>
</dbReference>
<evidence type="ECO:0000313" key="1">
    <source>
        <dbReference type="EMBL" id="GER82263.1"/>
    </source>
</evidence>
<comment type="caution">
    <text evidence="1">The sequence shown here is derived from an EMBL/GenBank/DDBJ whole genome shotgun (WGS) entry which is preliminary data.</text>
</comment>
<reference evidence="1 2" key="1">
    <citation type="journal article" date="2019" name="Int. J. Syst. Evol. Microbiol.">
        <title>Thermogemmatispora aurantia sp. nov. and Thermogemmatispora argillosa sp. nov., within the class Ktedonobacteria, and emended description of the genus Thermogemmatispora.</title>
        <authorList>
            <person name="Zheng Y."/>
            <person name="Wang C.M."/>
            <person name="Sakai Y."/>
            <person name="Abe K."/>
            <person name="Yokota A."/>
            <person name="Yabe S."/>
        </authorList>
    </citation>
    <scope>NUCLEOTIDE SEQUENCE [LARGE SCALE GENOMIC DNA]</scope>
    <source>
        <strain evidence="1 2">A1-2</strain>
    </source>
</reference>
<proteinExistence type="predicted"/>
<keyword evidence="2" id="KW-1185">Reference proteome</keyword>
<dbReference type="AlphaFoldDB" id="A0A5J4K445"/>
<sequence>MPDTTAEHMSYELDIVLSPEERQLSSSESYLHSGEIIASIKTTSKDRLDKIFLDKYLLDRLLKRKTPVVAVFLHDVQRATIGDNEFCVRSTFKINHFLVYSYLLRRLEGVYYVDYRPELGADQRLQGQVKSFQDLLFHDLWLLLNQPDQPTGTS</sequence>
<organism evidence="1 2">
    <name type="scientific">Thermogemmatispora aurantia</name>
    <dbReference type="NCBI Taxonomy" id="2045279"/>
    <lineage>
        <taxon>Bacteria</taxon>
        <taxon>Bacillati</taxon>
        <taxon>Chloroflexota</taxon>
        <taxon>Ktedonobacteria</taxon>
        <taxon>Thermogemmatisporales</taxon>
        <taxon>Thermogemmatisporaceae</taxon>
        <taxon>Thermogemmatispora</taxon>
    </lineage>
</organism>
<protein>
    <submittedName>
        <fullName evidence="1">Uncharacterized protein</fullName>
    </submittedName>
</protein>
<evidence type="ECO:0000313" key="2">
    <source>
        <dbReference type="Proteomes" id="UP000334820"/>
    </source>
</evidence>
<name>A0A5J4K445_9CHLR</name>